<keyword evidence="3" id="KW-1185">Reference proteome</keyword>
<dbReference type="GO" id="GO:0005525">
    <property type="term" value="F:GTP binding"/>
    <property type="evidence" value="ECO:0007669"/>
    <property type="project" value="InterPro"/>
</dbReference>
<dbReference type="GO" id="GO:0042256">
    <property type="term" value="P:cytosolic ribosome assembly"/>
    <property type="evidence" value="ECO:0007669"/>
    <property type="project" value="TreeGrafter"/>
</dbReference>
<keyword evidence="2" id="KW-0648">Protein biosynthesis</keyword>
<gene>
    <name evidence="2" type="ORF">BIW11_10002</name>
</gene>
<dbReference type="AlphaFoldDB" id="A0A1V9XI37"/>
<protein>
    <submittedName>
        <fullName evidence="2">Elongation factor Tu GTP-binding domain-containing protein 1-like</fullName>
    </submittedName>
</protein>
<dbReference type="EMBL" id="MNPL01010621">
    <property type="protein sequence ID" value="OQR73022.1"/>
    <property type="molecule type" value="Genomic_DNA"/>
</dbReference>
<evidence type="ECO:0000313" key="2">
    <source>
        <dbReference type="EMBL" id="OQR73022.1"/>
    </source>
</evidence>
<evidence type="ECO:0000313" key="3">
    <source>
        <dbReference type="Proteomes" id="UP000192247"/>
    </source>
</evidence>
<dbReference type="GO" id="GO:0043022">
    <property type="term" value="F:ribosome binding"/>
    <property type="evidence" value="ECO:0007669"/>
    <property type="project" value="TreeGrafter"/>
</dbReference>
<keyword evidence="2" id="KW-0251">Elongation factor</keyword>
<dbReference type="OrthoDB" id="1074at2759"/>
<dbReference type="GO" id="GO:0003746">
    <property type="term" value="F:translation elongation factor activity"/>
    <property type="evidence" value="ECO:0007669"/>
    <property type="project" value="UniProtKB-KW"/>
</dbReference>
<dbReference type="InParanoid" id="A0A1V9XI37"/>
<reference evidence="2 3" key="1">
    <citation type="journal article" date="2017" name="Gigascience">
        <title>Draft genome of the honey bee ectoparasitic mite, Tropilaelaps mercedesae, is shaped by the parasitic life history.</title>
        <authorList>
            <person name="Dong X."/>
            <person name="Armstrong S.D."/>
            <person name="Xia D."/>
            <person name="Makepeace B.L."/>
            <person name="Darby A.C."/>
            <person name="Kadowaki T."/>
        </authorList>
    </citation>
    <scope>NUCLEOTIDE SEQUENCE [LARGE SCALE GENOMIC DNA]</scope>
    <source>
        <strain evidence="2">Wuxi-XJTLU</strain>
    </source>
</reference>
<dbReference type="PANTHER" id="PTHR42908:SF3">
    <property type="entry name" value="ELONGATION FACTOR-LIKE GTPASE 1"/>
    <property type="match status" value="1"/>
</dbReference>
<dbReference type="STRING" id="418985.A0A1V9XI37"/>
<dbReference type="Gene3D" id="3.40.50.300">
    <property type="entry name" value="P-loop containing nucleotide triphosphate hydrolases"/>
    <property type="match status" value="1"/>
</dbReference>
<name>A0A1V9XI37_9ACAR</name>
<comment type="caution">
    <text evidence="2">The sequence shown here is derived from an EMBL/GenBank/DDBJ whole genome shotgun (WGS) entry which is preliminary data.</text>
</comment>
<proteinExistence type="predicted"/>
<dbReference type="PANTHER" id="PTHR42908">
    <property type="entry name" value="TRANSLATION ELONGATION FACTOR-RELATED"/>
    <property type="match status" value="1"/>
</dbReference>
<dbReference type="GO" id="GO:0003924">
    <property type="term" value="F:GTPase activity"/>
    <property type="evidence" value="ECO:0007669"/>
    <property type="project" value="InterPro"/>
</dbReference>
<dbReference type="Proteomes" id="UP000192247">
    <property type="component" value="Unassembled WGS sequence"/>
</dbReference>
<dbReference type="InterPro" id="IPR027417">
    <property type="entry name" value="P-loop_NTPase"/>
</dbReference>
<organism evidence="2 3">
    <name type="scientific">Tropilaelaps mercedesae</name>
    <dbReference type="NCBI Taxonomy" id="418985"/>
    <lineage>
        <taxon>Eukaryota</taxon>
        <taxon>Metazoa</taxon>
        <taxon>Ecdysozoa</taxon>
        <taxon>Arthropoda</taxon>
        <taxon>Chelicerata</taxon>
        <taxon>Arachnida</taxon>
        <taxon>Acari</taxon>
        <taxon>Parasitiformes</taxon>
        <taxon>Mesostigmata</taxon>
        <taxon>Gamasina</taxon>
        <taxon>Dermanyssoidea</taxon>
        <taxon>Laelapidae</taxon>
        <taxon>Tropilaelaps</taxon>
    </lineage>
</organism>
<dbReference type="Pfam" id="PF00009">
    <property type="entry name" value="GTP_EFTU"/>
    <property type="match status" value="1"/>
</dbReference>
<evidence type="ECO:0000259" key="1">
    <source>
        <dbReference type="Pfam" id="PF00009"/>
    </source>
</evidence>
<dbReference type="GO" id="GO:0005829">
    <property type="term" value="C:cytosol"/>
    <property type="evidence" value="ECO:0007669"/>
    <property type="project" value="TreeGrafter"/>
</dbReference>
<feature type="domain" description="Tr-type G" evidence="1">
    <location>
        <begin position="20"/>
        <end position="52"/>
    </location>
</feature>
<dbReference type="SUPFAM" id="SSF52540">
    <property type="entry name" value="P-loop containing nucleoside triphosphate hydrolases"/>
    <property type="match status" value="1"/>
</dbReference>
<sequence length="55" mass="6052">MLRQRTPIQLLEQLQKKTANVRNVCILAHVDHGKTTLADALVASNGIISQRMAGK</sequence>
<accession>A0A1V9XI37</accession>
<feature type="non-terminal residue" evidence="2">
    <location>
        <position position="55"/>
    </location>
</feature>
<dbReference type="InterPro" id="IPR000795">
    <property type="entry name" value="T_Tr_GTP-bd_dom"/>
</dbReference>
<dbReference type="GO" id="GO:1990904">
    <property type="term" value="C:ribonucleoprotein complex"/>
    <property type="evidence" value="ECO:0007669"/>
    <property type="project" value="TreeGrafter"/>
</dbReference>